<dbReference type="Gene3D" id="3.50.30.30">
    <property type="match status" value="1"/>
</dbReference>
<dbReference type="Pfam" id="PF04253">
    <property type="entry name" value="TFR_dimer"/>
    <property type="match status" value="1"/>
</dbReference>
<comment type="caution">
    <text evidence="5">The sequence shown here is derived from an EMBL/GenBank/DDBJ whole genome shotgun (WGS) entry which is preliminary data.</text>
</comment>
<dbReference type="EMBL" id="BPWL01000008">
    <property type="protein sequence ID" value="GJJ12820.1"/>
    <property type="molecule type" value="Genomic_DNA"/>
</dbReference>
<dbReference type="InterPro" id="IPR003137">
    <property type="entry name" value="PA_domain"/>
</dbReference>
<comment type="similarity">
    <text evidence="1">Belongs to the peptidase M28 family. M28B subfamily.</text>
</comment>
<dbReference type="Proteomes" id="UP001050691">
    <property type="component" value="Unassembled WGS sequence"/>
</dbReference>
<dbReference type="SUPFAM" id="SSF52025">
    <property type="entry name" value="PA domain"/>
    <property type="match status" value="1"/>
</dbReference>
<dbReference type="Pfam" id="PF04389">
    <property type="entry name" value="Peptidase_M28"/>
    <property type="match status" value="1"/>
</dbReference>
<evidence type="ECO:0000259" key="2">
    <source>
        <dbReference type="Pfam" id="PF02225"/>
    </source>
</evidence>
<feature type="domain" description="Transferrin receptor-like dimerisation" evidence="3">
    <location>
        <begin position="735"/>
        <end position="817"/>
    </location>
</feature>
<evidence type="ECO:0000313" key="6">
    <source>
        <dbReference type="Proteomes" id="UP001050691"/>
    </source>
</evidence>
<dbReference type="PANTHER" id="PTHR10404:SF46">
    <property type="entry name" value="VACUOLAR PROTEIN SORTING-ASSOCIATED PROTEIN 70"/>
    <property type="match status" value="1"/>
</dbReference>
<dbReference type="InterPro" id="IPR007484">
    <property type="entry name" value="Peptidase_M28"/>
</dbReference>
<keyword evidence="6" id="KW-1185">Reference proteome</keyword>
<name>A0AAV5ALM4_9AGAM</name>
<evidence type="ECO:0008006" key="7">
    <source>
        <dbReference type="Google" id="ProtNLM"/>
    </source>
</evidence>
<dbReference type="SUPFAM" id="SSF47672">
    <property type="entry name" value="Transferrin receptor-like dimerisation domain"/>
    <property type="match status" value="1"/>
</dbReference>
<proteinExistence type="inferred from homology"/>
<sequence length="818" mass="90835">MNFLRRFPSRFGSVQGREITVKFAVRRGSLRRLLLRLSLTVMEAKADKEKHLVLPVASPAFKSHVRSSTFSKVRRVVAGEGPTPEGVRAALHKYAKDAHVAGSDQDLVTAKVVLESFYNSFGLSYSPEDLIYEAGSTQSQGAIYDFSSKDTPKAWIDTYYSLLDTPQEQGLQIVDETGNVIWTADLKEVCDPIDEDSYRICSVVHPYHGFSADGDVTGELVYANYGNLEDFEDLEERGVNVSGKILLTRYGTNMRSLKVQNAQSRGAAGVLIYSDIRDDGGVTVENGFLPYPNGPARNPTAIQRGSVQYLTLYPGDPTTPGVPSYKNSTRVEDVGVPAIPSLPLSWKNTQYLFSQLNETAIVRLRLVNKVQREVKPIWNSMAVIPGHMTDEVIVFGNHRDAWGLGAVDPSSGSAVMDEIIRGFGTLYKKGWKPLRTIILASWDAEEYGIIGSTEWGEDFAEWIGKNVVAYVNVDGSVGGSRWGAGASPSLSHFLRQIAQDLPHPSRPNATIWDSQRDVGPYLLPGTNITEEPLTDDLKSVAPLGSGSDFVTFLQRIGIASTTSGFDSAPGDAVYHYHSVYDSIPFVERFLDPKYGRFNAMSKYLGLEVLRLADAIVLPINTTHYTLELTTYTEKVATAAKELNIAVDLSPLHKAISHLYDATKKLDKEKEGAVKALIKSLKRWHKKRFARSIWDRIRRFLKRGTFGEDEEIEVNLEDMTTRLFESGHHIPCDVKKAIKRIRKVNSVLKSFEAGFISEEGLPGRNWYRHFGVAPGKQLGYGATTFPSLTESITLDKNAPLAKVEVERLSKMIKKLAERI</sequence>
<organism evidence="5 6">
    <name type="scientific">Clathrus columnatus</name>
    <dbReference type="NCBI Taxonomy" id="1419009"/>
    <lineage>
        <taxon>Eukaryota</taxon>
        <taxon>Fungi</taxon>
        <taxon>Dikarya</taxon>
        <taxon>Basidiomycota</taxon>
        <taxon>Agaricomycotina</taxon>
        <taxon>Agaricomycetes</taxon>
        <taxon>Phallomycetidae</taxon>
        <taxon>Phallales</taxon>
        <taxon>Clathraceae</taxon>
        <taxon>Clathrus</taxon>
    </lineage>
</organism>
<dbReference type="InterPro" id="IPR046450">
    <property type="entry name" value="PA_dom_sf"/>
</dbReference>
<dbReference type="SUPFAM" id="SSF53187">
    <property type="entry name" value="Zn-dependent exopeptidases"/>
    <property type="match status" value="1"/>
</dbReference>
<gene>
    <name evidence="5" type="ORF">Clacol_007065</name>
</gene>
<evidence type="ECO:0000313" key="5">
    <source>
        <dbReference type="EMBL" id="GJJ12820.1"/>
    </source>
</evidence>
<feature type="domain" description="PA" evidence="2">
    <location>
        <begin position="216"/>
        <end position="283"/>
    </location>
</feature>
<reference evidence="5" key="1">
    <citation type="submission" date="2021-10" db="EMBL/GenBank/DDBJ databases">
        <title>De novo Genome Assembly of Clathrus columnatus (Basidiomycota, Fungi) Using Illumina and Nanopore Sequence Data.</title>
        <authorList>
            <person name="Ogiso-Tanaka E."/>
            <person name="Itagaki H."/>
            <person name="Hosoya T."/>
            <person name="Hosaka K."/>
        </authorList>
    </citation>
    <scope>NUCLEOTIDE SEQUENCE</scope>
    <source>
        <strain evidence="5">MO-923</strain>
    </source>
</reference>
<dbReference type="CDD" id="cd08022">
    <property type="entry name" value="M28_PSMA_like"/>
    <property type="match status" value="1"/>
</dbReference>
<dbReference type="CDD" id="cd02121">
    <property type="entry name" value="PA_GCPII_like"/>
    <property type="match status" value="1"/>
</dbReference>
<dbReference type="Gene3D" id="3.40.630.10">
    <property type="entry name" value="Zn peptidases"/>
    <property type="match status" value="1"/>
</dbReference>
<dbReference type="FunFam" id="3.40.630.10:FF:000101">
    <property type="entry name" value="N-acetylated alpha-linked acidic dipeptidase like 1"/>
    <property type="match status" value="1"/>
</dbReference>
<dbReference type="InterPro" id="IPR036757">
    <property type="entry name" value="TFR-like_dimer_dom_sf"/>
</dbReference>
<dbReference type="Pfam" id="PF02225">
    <property type="entry name" value="PA"/>
    <property type="match status" value="1"/>
</dbReference>
<dbReference type="PANTHER" id="PTHR10404">
    <property type="entry name" value="N-ACETYLATED-ALPHA-LINKED ACIDIC DIPEPTIDASE"/>
    <property type="match status" value="1"/>
</dbReference>
<dbReference type="InterPro" id="IPR007365">
    <property type="entry name" value="TFR-like_dimer_dom"/>
</dbReference>
<dbReference type="GO" id="GO:0004180">
    <property type="term" value="F:carboxypeptidase activity"/>
    <property type="evidence" value="ECO:0007669"/>
    <property type="project" value="TreeGrafter"/>
</dbReference>
<protein>
    <recommendedName>
        <fullName evidence="7">Zn-dependent exopeptidase</fullName>
    </recommendedName>
</protein>
<dbReference type="AlphaFoldDB" id="A0AAV5ALM4"/>
<evidence type="ECO:0000259" key="3">
    <source>
        <dbReference type="Pfam" id="PF04253"/>
    </source>
</evidence>
<dbReference type="InterPro" id="IPR039373">
    <property type="entry name" value="Peptidase_M28B"/>
</dbReference>
<accession>A0AAV5ALM4</accession>
<evidence type="ECO:0000256" key="1">
    <source>
        <dbReference type="ARBA" id="ARBA00005634"/>
    </source>
</evidence>
<dbReference type="Gene3D" id="1.20.930.40">
    <property type="entry name" value="Transferrin receptor-like, dimerisation domain"/>
    <property type="match status" value="1"/>
</dbReference>
<feature type="domain" description="Peptidase M28" evidence="4">
    <location>
        <begin position="381"/>
        <end position="507"/>
    </location>
</feature>
<evidence type="ECO:0000259" key="4">
    <source>
        <dbReference type="Pfam" id="PF04389"/>
    </source>
</evidence>